<dbReference type="Gene3D" id="1.10.225.10">
    <property type="entry name" value="Saposin-like"/>
    <property type="match status" value="1"/>
</dbReference>
<dbReference type="AlphaFoldDB" id="A0A674F722"/>
<gene>
    <name evidence="3" type="primary">LOC115172853</name>
</gene>
<evidence type="ECO:0000256" key="1">
    <source>
        <dbReference type="ARBA" id="ARBA00023157"/>
    </source>
</evidence>
<sequence length="226" mass="25239">MSKEKEFGRQSGRFVTVLIPSKLFPLFSFFRLSGSRPLGQVYFGRPVRAGPGPAAVLPEAQQTGLRGPAADLGPEEARGLLTLQRCQVPAHYCPLTVRKIPLLACSVWEIHGQCQEVDLDDQEDQEVVEAQTEKRMAKQLKGTCWVCKWALNKVKKSISTSSSQETLKQKLLSVCDNVGFLKSMCKGLMKKHLWVLIEELSTSDDVRTICVNIKACKQKEVLDLSY</sequence>
<dbReference type="Ensembl" id="ENSSTUT00000124153.1">
    <property type="protein sequence ID" value="ENSSTUP00000116068.1"/>
    <property type="gene ID" value="ENSSTUG00000051057.1"/>
</dbReference>
<name>A0A674F722_SALTR</name>
<dbReference type="SMART" id="SM00741">
    <property type="entry name" value="SapB"/>
    <property type="match status" value="1"/>
</dbReference>
<dbReference type="Proteomes" id="UP000472277">
    <property type="component" value="Chromosome 33"/>
</dbReference>
<organism evidence="3 4">
    <name type="scientific">Salmo trutta</name>
    <name type="common">Brown trout</name>
    <dbReference type="NCBI Taxonomy" id="8032"/>
    <lineage>
        <taxon>Eukaryota</taxon>
        <taxon>Metazoa</taxon>
        <taxon>Chordata</taxon>
        <taxon>Craniata</taxon>
        <taxon>Vertebrata</taxon>
        <taxon>Euteleostomi</taxon>
        <taxon>Actinopterygii</taxon>
        <taxon>Neopterygii</taxon>
        <taxon>Teleostei</taxon>
        <taxon>Protacanthopterygii</taxon>
        <taxon>Salmoniformes</taxon>
        <taxon>Salmonidae</taxon>
        <taxon>Salmoninae</taxon>
        <taxon>Salmo</taxon>
    </lineage>
</organism>
<dbReference type="PANTHER" id="PTHR15541:SF2">
    <property type="entry name" value="GRANULYSIN"/>
    <property type="match status" value="1"/>
</dbReference>
<dbReference type="PANTHER" id="PTHR15541">
    <property type="entry name" value="GRANULYSIN RELATED"/>
    <property type="match status" value="1"/>
</dbReference>
<dbReference type="InterPro" id="IPR008139">
    <property type="entry name" value="SaposinB_dom"/>
</dbReference>
<accession>A0A674F722</accession>
<feature type="domain" description="Saposin B-type" evidence="2">
    <location>
        <begin position="140"/>
        <end position="220"/>
    </location>
</feature>
<reference evidence="3" key="1">
    <citation type="submission" date="2025-05" db="UniProtKB">
        <authorList>
            <consortium name="Ensembl"/>
        </authorList>
    </citation>
    <scope>IDENTIFICATION</scope>
</reference>
<dbReference type="InterPro" id="IPR038847">
    <property type="entry name" value="Granulysin-like"/>
</dbReference>
<dbReference type="PROSITE" id="PS50015">
    <property type="entry name" value="SAP_B"/>
    <property type="match status" value="1"/>
</dbReference>
<dbReference type="SUPFAM" id="SSF47862">
    <property type="entry name" value="Saposin"/>
    <property type="match status" value="1"/>
</dbReference>
<evidence type="ECO:0000259" key="2">
    <source>
        <dbReference type="PROSITE" id="PS50015"/>
    </source>
</evidence>
<evidence type="ECO:0000313" key="3">
    <source>
        <dbReference type="Ensembl" id="ENSSTUP00000116068.1"/>
    </source>
</evidence>
<protein>
    <submittedName>
        <fullName evidence="3">Antimicrobial peptide NK-lysin-like</fullName>
    </submittedName>
</protein>
<keyword evidence="1" id="KW-1015">Disulfide bond</keyword>
<dbReference type="InterPro" id="IPR011001">
    <property type="entry name" value="Saposin-like"/>
</dbReference>
<dbReference type="GO" id="GO:0042742">
    <property type="term" value="P:defense response to bacterium"/>
    <property type="evidence" value="ECO:0007669"/>
    <property type="project" value="InterPro"/>
</dbReference>
<dbReference type="Ensembl" id="ENSSTUT00000124149.1">
    <property type="protein sequence ID" value="ENSSTUP00000116064.1"/>
    <property type="gene ID" value="ENSSTUG00000051057.1"/>
</dbReference>
<dbReference type="GeneTree" id="ENSGT00510000050935"/>
<proteinExistence type="predicted"/>
<evidence type="ECO:0000313" key="4">
    <source>
        <dbReference type="Proteomes" id="UP000472277"/>
    </source>
</evidence>
<keyword evidence="4" id="KW-1185">Reference proteome</keyword>